<dbReference type="PANTHER" id="PTHR36109">
    <property type="entry name" value="MEMBRANE PROTEIN-RELATED"/>
    <property type="match status" value="1"/>
</dbReference>
<keyword evidence="4" id="KW-1185">Reference proteome</keyword>
<evidence type="ECO:0000256" key="1">
    <source>
        <dbReference type="SAM" id="MobiDB-lite"/>
    </source>
</evidence>
<dbReference type="PANTHER" id="PTHR36109:SF2">
    <property type="entry name" value="MEMBRANE PROTEIN"/>
    <property type="match status" value="1"/>
</dbReference>
<keyword evidence="2" id="KW-1133">Transmembrane helix</keyword>
<keyword evidence="2" id="KW-0472">Membrane</keyword>
<name>A0ABU9D9P5_9PROT</name>
<reference evidence="3 4" key="1">
    <citation type="submission" date="2024-04" db="EMBL/GenBank/DDBJ databases">
        <authorList>
            <person name="Abashina T."/>
            <person name="Shaikin A."/>
        </authorList>
    </citation>
    <scope>NUCLEOTIDE SEQUENCE [LARGE SCALE GENOMIC DNA]</scope>
    <source>
        <strain evidence="3 4">AAFK</strain>
    </source>
</reference>
<feature type="region of interest" description="Disordered" evidence="1">
    <location>
        <begin position="154"/>
        <end position="184"/>
    </location>
</feature>
<sequence length="184" mass="18777">MSKTVAALFENRKRLEQAVQALLAMGIPEAEISLLARQDLDESAKITGDEVSREAAKGAGTGAVAGIVGGIALSLAGVVVPGLGAIAAAGPVAALVTGAGIGGIGGGLIGALTGRKFSDEHAQRYVDGVRRGGVLLLIDSSDERAGEIEDVLQRHGGRDVTEHGGKWHPRAGHPQGLEPHQRPH</sequence>
<organism evidence="3 4">
    <name type="scientific">Thermithiobacillus plumbiphilus</name>
    <dbReference type="NCBI Taxonomy" id="1729899"/>
    <lineage>
        <taxon>Bacteria</taxon>
        <taxon>Pseudomonadati</taxon>
        <taxon>Pseudomonadota</taxon>
        <taxon>Acidithiobacillia</taxon>
        <taxon>Acidithiobacillales</taxon>
        <taxon>Thermithiobacillaceae</taxon>
        <taxon>Thermithiobacillus</taxon>
    </lineage>
</organism>
<accession>A0ABU9D9P5</accession>
<feature type="transmembrane region" description="Helical" evidence="2">
    <location>
        <begin position="92"/>
        <end position="114"/>
    </location>
</feature>
<evidence type="ECO:0000313" key="4">
    <source>
        <dbReference type="Proteomes" id="UP001446205"/>
    </source>
</evidence>
<protein>
    <submittedName>
        <fullName evidence="3">General stress protein</fullName>
    </submittedName>
</protein>
<comment type="caution">
    <text evidence="3">The sequence shown here is derived from an EMBL/GenBank/DDBJ whole genome shotgun (WGS) entry which is preliminary data.</text>
</comment>
<evidence type="ECO:0000313" key="3">
    <source>
        <dbReference type="EMBL" id="MEK8089415.1"/>
    </source>
</evidence>
<dbReference type="EMBL" id="JBBPCO010000005">
    <property type="protein sequence ID" value="MEK8089415.1"/>
    <property type="molecule type" value="Genomic_DNA"/>
</dbReference>
<feature type="compositionally biased region" description="Basic and acidic residues" evidence="1">
    <location>
        <begin position="154"/>
        <end position="165"/>
    </location>
</feature>
<evidence type="ECO:0000256" key="2">
    <source>
        <dbReference type="SAM" id="Phobius"/>
    </source>
</evidence>
<proteinExistence type="predicted"/>
<keyword evidence="2" id="KW-0812">Transmembrane</keyword>
<gene>
    <name evidence="3" type="ORF">WOB96_06505</name>
</gene>
<feature type="transmembrane region" description="Helical" evidence="2">
    <location>
        <begin position="63"/>
        <end position="86"/>
    </location>
</feature>
<dbReference type="Proteomes" id="UP001446205">
    <property type="component" value="Unassembled WGS sequence"/>
</dbReference>
<dbReference type="InterPro" id="IPR052948">
    <property type="entry name" value="Low_temp-induced_all0457"/>
</dbReference>
<dbReference type="RefSeq" id="WP_341370474.1">
    <property type="nucleotide sequence ID" value="NZ_JBBPCO010000005.1"/>
</dbReference>